<proteinExistence type="inferred from homology"/>
<dbReference type="InterPro" id="IPR012281">
    <property type="entry name" value="Phospholipid_synth_PlsX-like"/>
</dbReference>
<dbReference type="KEGG" id="mco:MCJ_003360"/>
<evidence type="ECO:0000256" key="4">
    <source>
        <dbReference type="ARBA" id="ARBA00022679"/>
    </source>
</evidence>
<evidence type="ECO:0000313" key="12">
    <source>
        <dbReference type="Proteomes" id="UP000001491"/>
    </source>
</evidence>
<keyword evidence="2 10" id="KW-0963">Cytoplasm</keyword>
<dbReference type="SUPFAM" id="SSF53659">
    <property type="entry name" value="Isocitrate/Isopropylmalate dehydrogenase-like"/>
    <property type="match status" value="1"/>
</dbReference>
<dbReference type="HOGENOM" id="CLU_039379_1_1_14"/>
<comment type="pathway">
    <text evidence="10">Lipid metabolism; phospholipid metabolism.</text>
</comment>
<keyword evidence="6 10" id="KW-0594">Phospholipid biosynthesis</keyword>
<evidence type="ECO:0000256" key="3">
    <source>
        <dbReference type="ARBA" id="ARBA00022516"/>
    </source>
</evidence>
<dbReference type="InterPro" id="IPR003664">
    <property type="entry name" value="FA_synthesis"/>
</dbReference>
<comment type="subunit">
    <text evidence="9 10">Homodimer. Probably interacts with PlsY.</text>
</comment>
<keyword evidence="12" id="KW-1185">Reference proteome</keyword>
<protein>
    <recommendedName>
        <fullName evidence="8 10">Phosphate acyltransferase</fullName>
        <ecNumber evidence="8 10">2.3.1.274</ecNumber>
    </recommendedName>
    <alternativeName>
        <fullName evidence="10">Acyl-ACP phosphotransacylase</fullName>
    </alternativeName>
    <alternativeName>
        <fullName evidence="10">Acyl-[acyl-carrier-protein]--phosphate acyltransferase</fullName>
    </alternativeName>
    <alternativeName>
        <fullName evidence="10">Phosphate-acyl-ACP acyltransferase</fullName>
    </alternativeName>
</protein>
<dbReference type="Pfam" id="PF02504">
    <property type="entry name" value="FA_synthesis"/>
    <property type="match status" value="1"/>
</dbReference>
<dbReference type="GO" id="GO:0008654">
    <property type="term" value="P:phospholipid biosynthetic process"/>
    <property type="evidence" value="ECO:0007669"/>
    <property type="project" value="UniProtKB-KW"/>
</dbReference>
<accession>C5J6D5</accession>
<dbReference type="NCBIfam" id="TIGR00182">
    <property type="entry name" value="plsX"/>
    <property type="match status" value="1"/>
</dbReference>
<keyword evidence="3 10" id="KW-0444">Lipid biosynthesis</keyword>
<comment type="catalytic activity">
    <reaction evidence="1 10">
        <text>a fatty acyl-[ACP] + phosphate = an acyl phosphate + holo-[ACP]</text>
        <dbReference type="Rhea" id="RHEA:42292"/>
        <dbReference type="Rhea" id="RHEA-COMP:9685"/>
        <dbReference type="Rhea" id="RHEA-COMP:14125"/>
        <dbReference type="ChEBI" id="CHEBI:43474"/>
        <dbReference type="ChEBI" id="CHEBI:59918"/>
        <dbReference type="ChEBI" id="CHEBI:64479"/>
        <dbReference type="ChEBI" id="CHEBI:138651"/>
        <dbReference type="EC" id="2.3.1.274"/>
    </reaction>
</comment>
<dbReference type="EMBL" id="FM864216">
    <property type="protein sequence ID" value="CAT05027.1"/>
    <property type="molecule type" value="Genomic_DNA"/>
</dbReference>
<keyword evidence="4 10" id="KW-0808">Transferase</keyword>
<dbReference type="PIRSF" id="PIRSF002465">
    <property type="entry name" value="Phsphlp_syn_PlsX"/>
    <property type="match status" value="1"/>
</dbReference>
<evidence type="ECO:0000313" key="11">
    <source>
        <dbReference type="EMBL" id="CAT05027.1"/>
    </source>
</evidence>
<dbReference type="Gene3D" id="3.40.718.10">
    <property type="entry name" value="Isopropylmalate Dehydrogenase"/>
    <property type="match status" value="1"/>
</dbReference>
<dbReference type="EC" id="2.3.1.274" evidence="8 10"/>
<dbReference type="HAMAP" id="MF_00019">
    <property type="entry name" value="PlsX"/>
    <property type="match status" value="1"/>
</dbReference>
<dbReference type="GO" id="GO:0006633">
    <property type="term" value="P:fatty acid biosynthetic process"/>
    <property type="evidence" value="ECO:0007669"/>
    <property type="project" value="UniProtKB-UniRule"/>
</dbReference>
<dbReference type="PANTHER" id="PTHR30100">
    <property type="entry name" value="FATTY ACID/PHOSPHOLIPID SYNTHESIS PROTEIN PLSX"/>
    <property type="match status" value="1"/>
</dbReference>
<name>C5J6D5_MESCH</name>
<evidence type="ECO:0000256" key="2">
    <source>
        <dbReference type="ARBA" id="ARBA00022490"/>
    </source>
</evidence>
<keyword evidence="5 10" id="KW-0443">Lipid metabolism</keyword>
<dbReference type="AlphaFoldDB" id="C5J6D5"/>
<comment type="similarity">
    <text evidence="10">Belongs to the PlsX family.</text>
</comment>
<evidence type="ECO:0000256" key="5">
    <source>
        <dbReference type="ARBA" id="ARBA00023098"/>
    </source>
</evidence>
<dbReference type="eggNOG" id="COG0416">
    <property type="taxonomic scope" value="Bacteria"/>
</dbReference>
<comment type="function">
    <text evidence="10">Catalyzes the reversible formation of acyl-phosphate (acyl-PO(4)) from acyl-[acyl-carrier-protein] (acyl-ACP). This enzyme utilizes acyl-ACP as fatty acyl donor, but not acyl-CoA.</text>
</comment>
<dbReference type="GO" id="GO:0005737">
    <property type="term" value="C:cytoplasm"/>
    <property type="evidence" value="ECO:0007669"/>
    <property type="project" value="UniProtKB-SubCell"/>
</dbReference>
<evidence type="ECO:0000256" key="1">
    <source>
        <dbReference type="ARBA" id="ARBA00001232"/>
    </source>
</evidence>
<evidence type="ECO:0000256" key="6">
    <source>
        <dbReference type="ARBA" id="ARBA00023209"/>
    </source>
</evidence>
<dbReference type="Proteomes" id="UP000001491">
    <property type="component" value="Chromosome"/>
</dbReference>
<dbReference type="UniPathway" id="UPA00085"/>
<dbReference type="PANTHER" id="PTHR30100:SF1">
    <property type="entry name" value="PHOSPHATE ACYLTRANSFERASE"/>
    <property type="match status" value="1"/>
</dbReference>
<evidence type="ECO:0000256" key="10">
    <source>
        <dbReference type="HAMAP-Rule" id="MF_00019"/>
    </source>
</evidence>
<comment type="subcellular location">
    <subcellularLocation>
        <location evidence="10">Cytoplasm</location>
    </subcellularLocation>
    <text evidence="10">Associated with the membrane possibly through PlsY.</text>
</comment>
<keyword evidence="7 10" id="KW-1208">Phospholipid metabolism</keyword>
<evidence type="ECO:0000256" key="8">
    <source>
        <dbReference type="ARBA" id="ARBA00024069"/>
    </source>
</evidence>
<evidence type="ECO:0000256" key="9">
    <source>
        <dbReference type="ARBA" id="ARBA00046608"/>
    </source>
</evidence>
<dbReference type="GO" id="GO:0043811">
    <property type="term" value="F:phosphate:acyl-[acyl carrier protein] acyltransferase activity"/>
    <property type="evidence" value="ECO:0007669"/>
    <property type="project" value="UniProtKB-UniRule"/>
</dbReference>
<organism evidence="11 12">
    <name type="scientific">Mesomycoplasma conjunctivae (strain ATCC 25834 / NCTC 10147 / HRC/581)</name>
    <name type="common">Mycoplasma conjunctivae</name>
    <dbReference type="NCBI Taxonomy" id="572263"/>
    <lineage>
        <taxon>Bacteria</taxon>
        <taxon>Bacillati</taxon>
        <taxon>Mycoplasmatota</taxon>
        <taxon>Mycoplasmoidales</taxon>
        <taxon>Metamycoplasmataceae</taxon>
        <taxon>Mesomycoplasma</taxon>
    </lineage>
</organism>
<sequence length="332" mass="36962">MNKRNYKIAFDVQNKEYTLNAASLAAYDFAKENPNFHIYIIGDEAKITQVIKPIANISIINNPEIATKSETLRDVHRKNNSMNSALDLLAAKKVDAVLSPAESSLIISSSFLKLETIKGVRRPGFMPSIPTIGNLPILMVDVGANTNVQAQFLYQWANVASIFYQSLYGLSDPKVGIINIGTEKRKGLEFHREAYQMMAEDSKINFIGFVEPQHLLEGDCQIFVCDGYAGNLVLKTLEGATLSIFKLFKQQIKSSLKSKIGGILIKDKFNDLKEKFDYRNVGAAWIMGIDGIILKTHGNSNKLAFLGALNQVKIALDTQVLEKVKEKLDENQ</sequence>
<reference evidence="12" key="1">
    <citation type="journal article" date="2009" name="BMC Bioinformatics">
        <title>The Mycoplasma conjunctivae genome sequencing, annotation and analysis.</title>
        <authorList>
            <person name="Calderon-Copete S.P."/>
            <person name="Wigger G."/>
            <person name="Wunderlin C."/>
            <person name="Schmidheini T."/>
            <person name="Frey J."/>
            <person name="Quail M.A."/>
            <person name="Falquet L."/>
        </authorList>
    </citation>
    <scope>NUCLEOTIDE SEQUENCE [LARGE SCALE GENOMIC DNA]</scope>
    <source>
        <strain evidence="12">ATCC 25834 / NCTC 10147 / HRC/581</strain>
    </source>
</reference>
<evidence type="ECO:0000256" key="7">
    <source>
        <dbReference type="ARBA" id="ARBA00023264"/>
    </source>
</evidence>
<gene>
    <name evidence="10 11" type="primary">plsX</name>
    <name evidence="11" type="ordered locus">MCJ_003360</name>
</gene>